<dbReference type="GO" id="GO:0044281">
    <property type="term" value="P:small molecule metabolic process"/>
    <property type="evidence" value="ECO:0007669"/>
    <property type="project" value="UniProtKB-ARBA"/>
</dbReference>
<dbReference type="InterPro" id="IPR036412">
    <property type="entry name" value="HAD-like_sf"/>
</dbReference>
<dbReference type="Gene3D" id="1.10.150.520">
    <property type="match status" value="1"/>
</dbReference>
<evidence type="ECO:0000313" key="5">
    <source>
        <dbReference type="EMBL" id="HGK63243.1"/>
    </source>
</evidence>
<reference evidence="5" key="1">
    <citation type="journal article" date="2020" name="mSystems">
        <title>Genome- and Community-Level Interaction Insights into Carbon Utilization and Element Cycling Functions of Hydrothermarchaeota in Hydrothermal Sediment.</title>
        <authorList>
            <person name="Zhou Z."/>
            <person name="Liu Y."/>
            <person name="Xu W."/>
            <person name="Pan J."/>
            <person name="Luo Z.H."/>
            <person name="Li M."/>
        </authorList>
    </citation>
    <scope>NUCLEOTIDE SEQUENCE [LARGE SCALE GENOMIC DNA]</scope>
    <source>
        <strain evidence="5">SpSt-697</strain>
    </source>
</reference>
<comment type="cofactor">
    <cofactor evidence="1">
        <name>Mg(2+)</name>
        <dbReference type="ChEBI" id="CHEBI:18420"/>
    </cofactor>
</comment>
<keyword evidence="4" id="KW-0460">Magnesium</keyword>
<dbReference type="Gene3D" id="3.40.50.1000">
    <property type="entry name" value="HAD superfamily/HAD-like"/>
    <property type="match status" value="1"/>
</dbReference>
<keyword evidence="2" id="KW-0479">Metal-binding</keyword>
<sequence>MIKGVIFDLDNTLIDFVKMKEIAIEAAITAMIDAGLDIPREEIKKEIYKIYKEKGIEYQEVFQDFLLRKLGYIDYKILASGIVGYRRAKDFTLVPYPHTEYTLLQLIKRGLKLGVVSDAPKLQAYLRLCYLGFLNYFDCVIAYEDTQKRKPDPEPFLLALKKLNLKPEEVLMVGDWRERDIIGAKLVGMKTAFAKYGDTFNTKESNADFELNDIKEIIKIIDQENDLRNRH</sequence>
<dbReference type="PRINTS" id="PR00413">
    <property type="entry name" value="HADHALOGNASE"/>
</dbReference>
<dbReference type="AlphaFoldDB" id="A0A7V4E3Y2"/>
<proteinExistence type="predicted"/>
<dbReference type="InterPro" id="IPR023214">
    <property type="entry name" value="HAD_sf"/>
</dbReference>
<dbReference type="InterPro" id="IPR051400">
    <property type="entry name" value="HAD-like_hydrolase"/>
</dbReference>
<dbReference type="SFLD" id="SFLDS00003">
    <property type="entry name" value="Haloacid_Dehalogenase"/>
    <property type="match status" value="1"/>
</dbReference>
<dbReference type="InterPro" id="IPR041492">
    <property type="entry name" value="HAD_2"/>
</dbReference>
<comment type="caution">
    <text evidence="5">The sequence shown here is derived from an EMBL/GenBank/DDBJ whole genome shotgun (WGS) entry which is preliminary data.</text>
</comment>
<accession>A0A7V4E3Y2</accession>
<dbReference type="NCBIfam" id="TIGR01509">
    <property type="entry name" value="HAD-SF-IA-v3"/>
    <property type="match status" value="1"/>
</dbReference>
<dbReference type="Pfam" id="PF13419">
    <property type="entry name" value="HAD_2"/>
    <property type="match status" value="1"/>
</dbReference>
<name>A0A7V4E3Y2_UNCW3</name>
<dbReference type="PANTHER" id="PTHR46470:SF2">
    <property type="entry name" value="GLYCERALDEHYDE 3-PHOSPHATE PHOSPHATASE"/>
    <property type="match status" value="1"/>
</dbReference>
<evidence type="ECO:0000256" key="3">
    <source>
        <dbReference type="ARBA" id="ARBA00022801"/>
    </source>
</evidence>
<dbReference type="SFLD" id="SFLDG01135">
    <property type="entry name" value="C1.5.6:_HAD__Beta-PGM__Phospha"/>
    <property type="match status" value="1"/>
</dbReference>
<evidence type="ECO:0000256" key="4">
    <source>
        <dbReference type="ARBA" id="ARBA00022842"/>
    </source>
</evidence>
<dbReference type="SUPFAM" id="SSF56784">
    <property type="entry name" value="HAD-like"/>
    <property type="match status" value="1"/>
</dbReference>
<dbReference type="PANTHER" id="PTHR46470">
    <property type="entry name" value="N-ACYLNEURAMINATE-9-PHOSPHATASE"/>
    <property type="match status" value="1"/>
</dbReference>
<evidence type="ECO:0000256" key="2">
    <source>
        <dbReference type="ARBA" id="ARBA00022723"/>
    </source>
</evidence>
<gene>
    <name evidence="5" type="ORF">ENU74_01400</name>
</gene>
<dbReference type="SFLD" id="SFLDG01129">
    <property type="entry name" value="C1.5:_HAD__Beta-PGM__Phosphata"/>
    <property type="match status" value="1"/>
</dbReference>
<dbReference type="InterPro" id="IPR006439">
    <property type="entry name" value="HAD-SF_hydro_IA"/>
</dbReference>
<evidence type="ECO:0000256" key="1">
    <source>
        <dbReference type="ARBA" id="ARBA00001946"/>
    </source>
</evidence>
<dbReference type="GO" id="GO:0046872">
    <property type="term" value="F:metal ion binding"/>
    <property type="evidence" value="ECO:0007669"/>
    <property type="project" value="UniProtKB-KW"/>
</dbReference>
<organism evidence="5">
    <name type="scientific">candidate division WOR-3 bacterium</name>
    <dbReference type="NCBI Taxonomy" id="2052148"/>
    <lineage>
        <taxon>Bacteria</taxon>
        <taxon>Bacteria division WOR-3</taxon>
    </lineage>
</organism>
<dbReference type="GO" id="GO:0016791">
    <property type="term" value="F:phosphatase activity"/>
    <property type="evidence" value="ECO:0007669"/>
    <property type="project" value="TreeGrafter"/>
</dbReference>
<protein>
    <submittedName>
        <fullName evidence="5">HAD family hydrolase</fullName>
    </submittedName>
</protein>
<keyword evidence="3 5" id="KW-0378">Hydrolase</keyword>
<dbReference type="NCBIfam" id="TIGR01549">
    <property type="entry name" value="HAD-SF-IA-v1"/>
    <property type="match status" value="1"/>
</dbReference>
<dbReference type="EMBL" id="DTDR01000044">
    <property type="protein sequence ID" value="HGK63243.1"/>
    <property type="molecule type" value="Genomic_DNA"/>
</dbReference>